<dbReference type="FunFam" id="3.40.50.300:FF:000287">
    <property type="entry name" value="Multidrug ABC transporter ATP-binding protein"/>
    <property type="match status" value="1"/>
</dbReference>
<feature type="transmembrane region" description="Helical" evidence="9">
    <location>
        <begin position="30"/>
        <end position="50"/>
    </location>
</feature>
<feature type="transmembrane region" description="Helical" evidence="9">
    <location>
        <begin position="194"/>
        <end position="214"/>
    </location>
</feature>
<evidence type="ECO:0000259" key="10">
    <source>
        <dbReference type="PROSITE" id="PS50893"/>
    </source>
</evidence>
<comment type="caution">
    <text evidence="12">The sequence shown here is derived from an EMBL/GenBank/DDBJ whole genome shotgun (WGS) entry which is preliminary data.</text>
</comment>
<dbReference type="InterPro" id="IPR003439">
    <property type="entry name" value="ABC_transporter-like_ATP-bd"/>
</dbReference>
<dbReference type="Proteomes" id="UP000538666">
    <property type="component" value="Unassembled WGS sequence"/>
</dbReference>
<evidence type="ECO:0000256" key="1">
    <source>
        <dbReference type="ARBA" id="ARBA00004651"/>
    </source>
</evidence>
<dbReference type="CDD" id="cd03254">
    <property type="entry name" value="ABCC_Glucan_exporter_like"/>
    <property type="match status" value="1"/>
</dbReference>
<feature type="transmembrane region" description="Helical" evidence="9">
    <location>
        <begin position="274"/>
        <end position="297"/>
    </location>
</feature>
<proteinExistence type="predicted"/>
<protein>
    <submittedName>
        <fullName evidence="12">ATP-binding cassette subfamily B protein</fullName>
    </submittedName>
</protein>
<dbReference type="SMART" id="SM00382">
    <property type="entry name" value="AAA"/>
    <property type="match status" value="1"/>
</dbReference>
<dbReference type="GO" id="GO:0005886">
    <property type="term" value="C:plasma membrane"/>
    <property type="evidence" value="ECO:0007669"/>
    <property type="project" value="UniProtKB-SubCell"/>
</dbReference>
<dbReference type="PROSITE" id="PS50893">
    <property type="entry name" value="ABC_TRANSPORTER_2"/>
    <property type="match status" value="1"/>
</dbReference>
<evidence type="ECO:0000256" key="8">
    <source>
        <dbReference type="ARBA" id="ARBA00023136"/>
    </source>
</evidence>
<dbReference type="OrthoDB" id="9762778at2"/>
<evidence type="ECO:0000256" key="6">
    <source>
        <dbReference type="ARBA" id="ARBA00022840"/>
    </source>
</evidence>
<dbReference type="SUPFAM" id="SSF52540">
    <property type="entry name" value="P-loop containing nucleoside triphosphate hydrolases"/>
    <property type="match status" value="1"/>
</dbReference>
<keyword evidence="7 9" id="KW-1133">Transmembrane helix</keyword>
<dbReference type="PANTHER" id="PTHR43394:SF1">
    <property type="entry name" value="ATP-BINDING CASSETTE SUB-FAMILY B MEMBER 10, MITOCHONDRIAL"/>
    <property type="match status" value="1"/>
</dbReference>
<evidence type="ECO:0000256" key="4">
    <source>
        <dbReference type="ARBA" id="ARBA00022692"/>
    </source>
</evidence>
<dbReference type="FunFam" id="1.20.1560.10:FF:000011">
    <property type="entry name" value="Multidrug ABC transporter ATP-binding protein"/>
    <property type="match status" value="1"/>
</dbReference>
<dbReference type="AlphaFoldDB" id="A0A841JUQ5"/>
<evidence type="ECO:0000256" key="9">
    <source>
        <dbReference type="SAM" id="Phobius"/>
    </source>
</evidence>
<evidence type="ECO:0000313" key="13">
    <source>
        <dbReference type="Proteomes" id="UP000538666"/>
    </source>
</evidence>
<gene>
    <name evidence="12" type="ORF">HNQ77_002846</name>
</gene>
<feature type="transmembrane region" description="Helical" evidence="9">
    <location>
        <begin position="90"/>
        <end position="110"/>
    </location>
</feature>
<evidence type="ECO:0000256" key="3">
    <source>
        <dbReference type="ARBA" id="ARBA00022475"/>
    </source>
</evidence>
<evidence type="ECO:0000313" key="12">
    <source>
        <dbReference type="EMBL" id="MBB6144890.1"/>
    </source>
</evidence>
<evidence type="ECO:0000259" key="11">
    <source>
        <dbReference type="PROSITE" id="PS50929"/>
    </source>
</evidence>
<dbReference type="GO" id="GO:0015421">
    <property type="term" value="F:ABC-type oligopeptide transporter activity"/>
    <property type="evidence" value="ECO:0007669"/>
    <property type="project" value="TreeGrafter"/>
</dbReference>
<dbReference type="InterPro" id="IPR039421">
    <property type="entry name" value="Type_1_exporter"/>
</dbReference>
<dbReference type="InterPro" id="IPR027417">
    <property type="entry name" value="P-loop_NTPase"/>
</dbReference>
<dbReference type="Gene3D" id="1.20.1560.10">
    <property type="entry name" value="ABC transporter type 1, transmembrane domain"/>
    <property type="match status" value="1"/>
</dbReference>
<dbReference type="InterPro" id="IPR011527">
    <property type="entry name" value="ABC1_TM_dom"/>
</dbReference>
<dbReference type="EMBL" id="JACHEK010000005">
    <property type="protein sequence ID" value="MBB6144890.1"/>
    <property type="molecule type" value="Genomic_DNA"/>
</dbReference>
<keyword evidence="3" id="KW-1003">Cell membrane</keyword>
<feature type="transmembrane region" description="Helical" evidence="9">
    <location>
        <begin position="167"/>
        <end position="188"/>
    </location>
</feature>
<dbReference type="InterPro" id="IPR003593">
    <property type="entry name" value="AAA+_ATPase"/>
</dbReference>
<evidence type="ECO:0000256" key="5">
    <source>
        <dbReference type="ARBA" id="ARBA00022741"/>
    </source>
</evidence>
<dbReference type="GO" id="GO:0005524">
    <property type="term" value="F:ATP binding"/>
    <property type="evidence" value="ECO:0007669"/>
    <property type="project" value="UniProtKB-KW"/>
</dbReference>
<dbReference type="PANTHER" id="PTHR43394">
    <property type="entry name" value="ATP-DEPENDENT PERMEASE MDL1, MITOCHONDRIAL"/>
    <property type="match status" value="1"/>
</dbReference>
<keyword evidence="5" id="KW-0547">Nucleotide-binding</keyword>
<dbReference type="PROSITE" id="PS50929">
    <property type="entry name" value="ABC_TM1F"/>
    <property type="match status" value="1"/>
</dbReference>
<dbReference type="InterPro" id="IPR036640">
    <property type="entry name" value="ABC1_TM_sf"/>
</dbReference>
<dbReference type="Gene3D" id="3.40.50.300">
    <property type="entry name" value="P-loop containing nucleotide triphosphate hydrolases"/>
    <property type="match status" value="1"/>
</dbReference>
<dbReference type="RefSeq" id="WP_050059559.1">
    <property type="nucleotide sequence ID" value="NZ_JACHEK010000005.1"/>
</dbReference>
<evidence type="ECO:0000256" key="7">
    <source>
        <dbReference type="ARBA" id="ARBA00022989"/>
    </source>
</evidence>
<feature type="domain" description="ABC transporter" evidence="10">
    <location>
        <begin position="372"/>
        <end position="628"/>
    </location>
</feature>
<keyword evidence="6 12" id="KW-0067">ATP-binding</keyword>
<keyword evidence="8 9" id="KW-0472">Membrane</keyword>
<evidence type="ECO:0000256" key="2">
    <source>
        <dbReference type="ARBA" id="ARBA00022448"/>
    </source>
</evidence>
<reference evidence="12 13" key="1">
    <citation type="submission" date="2020-08" db="EMBL/GenBank/DDBJ databases">
        <title>Genomic Encyclopedia of Type Strains, Phase IV (KMG-IV): sequencing the most valuable type-strain genomes for metagenomic binning, comparative biology and taxonomic classification.</title>
        <authorList>
            <person name="Goeker M."/>
        </authorList>
    </citation>
    <scope>NUCLEOTIDE SEQUENCE [LARGE SCALE GENOMIC DNA]</scope>
    <source>
        <strain evidence="12 13">DSM 103733</strain>
    </source>
</reference>
<dbReference type="Pfam" id="PF00005">
    <property type="entry name" value="ABC_tran"/>
    <property type="match status" value="1"/>
</dbReference>
<keyword evidence="13" id="KW-1185">Reference proteome</keyword>
<dbReference type="CDD" id="cd18544">
    <property type="entry name" value="ABC_6TM_TmrA_like"/>
    <property type="match status" value="1"/>
</dbReference>
<keyword evidence="4 9" id="KW-0812">Transmembrane</keyword>
<name>A0A841JUQ5_9BACT</name>
<keyword evidence="2" id="KW-0813">Transport</keyword>
<feature type="domain" description="ABC transmembrane type-1" evidence="11">
    <location>
        <begin position="42"/>
        <end position="339"/>
    </location>
</feature>
<sequence length="651" mass="73932">MAEQAKPKQPQQQDDDVVGKAYDARLMGRLLTYLYPYKFAAIVSLVAILIKATCDVLGPYLTEIAIDRYMSAHPSPKSAFLARWLSSNPVTGITQIAMIYLGSLLLSYLFEFIQTYLMQWTGQKIMFDMRKQIFGHLQTMHVGFYDRNPVGRLVTRLTSDVDALNELFTSGVFAIFEDIFVLAGIVFVMLRMKWWLALIAFAVLPLILIATRIFRKHVRDSYRRIRSAIARINSYTQEHVTGMSLIQLFNRQDRAFRDFEAVNRTHMDAFKDSILAYALYYPAVEICSSMAIAAIIWIGGRGVMRGAVTVGVLVAFIQYAQRFFRPIQDLSEKYNILQAAMAASERVFKLIDTEPEIVSPAHPIEGDHSGSIEFRNVWFTYQRMDEERAARVTRASEAEIGRMEDIEWILRGVSFTIRPDQTAAIVGHTGAGKTTIISLMMRFYDIQHGEILIDGVDVRRQDLRQLREHFGVVLQDPFLFSGTIGSNIKLGTSRITDEEMERAAEQVNVHDFIASLPQGYNEELRERGNSLSTGQKQLINFARALAHNPRILILDEATSSVDTDTEIRVRIALDRMIQGRTSVVIAHRLSTVQRADVILVMHKGQLRETGSHQQLLTQRGLYWKLYQLQYKDQELGLPSDGLTPTLALGTD</sequence>
<dbReference type="GO" id="GO:0016887">
    <property type="term" value="F:ATP hydrolysis activity"/>
    <property type="evidence" value="ECO:0007669"/>
    <property type="project" value="InterPro"/>
</dbReference>
<dbReference type="SUPFAM" id="SSF90123">
    <property type="entry name" value="ABC transporter transmembrane region"/>
    <property type="match status" value="1"/>
</dbReference>
<dbReference type="Pfam" id="PF00664">
    <property type="entry name" value="ABC_membrane"/>
    <property type="match status" value="1"/>
</dbReference>
<accession>A0A841JUQ5</accession>
<organism evidence="12 13">
    <name type="scientific">Silvibacterium bohemicum</name>
    <dbReference type="NCBI Taxonomy" id="1577686"/>
    <lineage>
        <taxon>Bacteria</taxon>
        <taxon>Pseudomonadati</taxon>
        <taxon>Acidobacteriota</taxon>
        <taxon>Terriglobia</taxon>
        <taxon>Terriglobales</taxon>
        <taxon>Acidobacteriaceae</taxon>
        <taxon>Silvibacterium</taxon>
    </lineage>
</organism>
<comment type="subcellular location">
    <subcellularLocation>
        <location evidence="1">Cell membrane</location>
        <topology evidence="1">Multi-pass membrane protein</topology>
    </subcellularLocation>
</comment>